<protein>
    <submittedName>
        <fullName evidence="2">Uncharacterized protein</fullName>
    </submittedName>
</protein>
<dbReference type="Proteomes" id="UP001211907">
    <property type="component" value="Unassembled WGS sequence"/>
</dbReference>
<gene>
    <name evidence="2" type="ORF">HK100_004009</name>
</gene>
<feature type="region of interest" description="Disordered" evidence="1">
    <location>
        <begin position="18"/>
        <end position="38"/>
    </location>
</feature>
<dbReference type="AlphaFoldDB" id="A0AAD5XGU2"/>
<feature type="compositionally biased region" description="Acidic residues" evidence="1">
    <location>
        <begin position="18"/>
        <end position="35"/>
    </location>
</feature>
<dbReference type="EMBL" id="JADGJH010000204">
    <property type="protein sequence ID" value="KAJ3133939.1"/>
    <property type="molecule type" value="Genomic_DNA"/>
</dbReference>
<keyword evidence="3" id="KW-1185">Reference proteome</keyword>
<name>A0AAD5XGU2_9FUNG</name>
<comment type="caution">
    <text evidence="2">The sequence shown here is derived from an EMBL/GenBank/DDBJ whole genome shotgun (WGS) entry which is preliminary data.</text>
</comment>
<evidence type="ECO:0000256" key="1">
    <source>
        <dbReference type="SAM" id="MobiDB-lite"/>
    </source>
</evidence>
<reference evidence="2" key="1">
    <citation type="submission" date="2020-05" db="EMBL/GenBank/DDBJ databases">
        <title>Phylogenomic resolution of chytrid fungi.</title>
        <authorList>
            <person name="Stajich J.E."/>
            <person name="Amses K."/>
            <person name="Simmons R."/>
            <person name="Seto K."/>
            <person name="Myers J."/>
            <person name="Bonds A."/>
            <person name="Quandt C.A."/>
            <person name="Barry K."/>
            <person name="Liu P."/>
            <person name="Grigoriev I."/>
            <person name="Longcore J.E."/>
            <person name="James T.Y."/>
        </authorList>
    </citation>
    <scope>NUCLEOTIDE SEQUENCE</scope>
    <source>
        <strain evidence="2">JEL0513</strain>
    </source>
</reference>
<evidence type="ECO:0000313" key="3">
    <source>
        <dbReference type="Proteomes" id="UP001211907"/>
    </source>
</evidence>
<sequence>MLPSRLKALLVLEAEAELADDEADVAEEEDDDDDAATSASTAALMIGSMTVAAEAPVESLEQSAIRVVNSEVEFLPTSDGALPMHVAQAGPPLAYCVQKHDAIESATAETSCAYSVSILKVF</sequence>
<proteinExistence type="predicted"/>
<organism evidence="2 3">
    <name type="scientific">Physocladia obscura</name>
    <dbReference type="NCBI Taxonomy" id="109957"/>
    <lineage>
        <taxon>Eukaryota</taxon>
        <taxon>Fungi</taxon>
        <taxon>Fungi incertae sedis</taxon>
        <taxon>Chytridiomycota</taxon>
        <taxon>Chytridiomycota incertae sedis</taxon>
        <taxon>Chytridiomycetes</taxon>
        <taxon>Chytridiales</taxon>
        <taxon>Chytriomycetaceae</taxon>
        <taxon>Physocladia</taxon>
    </lineage>
</organism>
<accession>A0AAD5XGU2</accession>
<evidence type="ECO:0000313" key="2">
    <source>
        <dbReference type="EMBL" id="KAJ3133939.1"/>
    </source>
</evidence>